<protein>
    <recommendedName>
        <fullName evidence="4">Transporter</fullName>
    </recommendedName>
</protein>
<gene>
    <name evidence="2" type="ORF">HNQ67_000321</name>
</gene>
<organism evidence="2 3">
    <name type="scientific">Brevundimonas basaltis</name>
    <dbReference type="NCBI Taxonomy" id="472166"/>
    <lineage>
        <taxon>Bacteria</taxon>
        <taxon>Pseudomonadati</taxon>
        <taxon>Pseudomonadota</taxon>
        <taxon>Alphaproteobacteria</taxon>
        <taxon>Caulobacterales</taxon>
        <taxon>Caulobacteraceae</taxon>
        <taxon>Brevundimonas</taxon>
    </lineage>
</organism>
<comment type="caution">
    <text evidence="2">The sequence shown here is derived from an EMBL/GenBank/DDBJ whole genome shotgun (WGS) entry which is preliminary data.</text>
</comment>
<evidence type="ECO:0000256" key="1">
    <source>
        <dbReference type="SAM" id="SignalP"/>
    </source>
</evidence>
<feature type="chain" id="PRO_5031289532" description="Transporter" evidence="1">
    <location>
        <begin position="25"/>
        <end position="275"/>
    </location>
</feature>
<dbReference type="AlphaFoldDB" id="A0A7W8HW00"/>
<feature type="signal peptide" evidence="1">
    <location>
        <begin position="1"/>
        <end position="24"/>
    </location>
</feature>
<dbReference type="Proteomes" id="UP000566663">
    <property type="component" value="Unassembled WGS sequence"/>
</dbReference>
<evidence type="ECO:0000313" key="3">
    <source>
        <dbReference type="Proteomes" id="UP000566663"/>
    </source>
</evidence>
<dbReference type="RefSeq" id="WP_183251716.1">
    <property type="nucleotide sequence ID" value="NZ_BAAAFF010000004.1"/>
</dbReference>
<reference evidence="2 3" key="1">
    <citation type="submission" date="2020-08" db="EMBL/GenBank/DDBJ databases">
        <title>Genomic Encyclopedia of Type Strains, Phase IV (KMG-IV): sequencing the most valuable type-strain genomes for metagenomic binning, comparative biology and taxonomic classification.</title>
        <authorList>
            <person name="Goeker M."/>
        </authorList>
    </citation>
    <scope>NUCLEOTIDE SEQUENCE [LARGE SCALE GENOMIC DNA]</scope>
    <source>
        <strain evidence="2 3">DSM 25335</strain>
    </source>
</reference>
<sequence>MFRTVLTAFAVAAASLISVGAALAQGAIPEQREFCADRPGKGAATCVLDQGVVQVESGLVDFASHRDAAFKIESWAVASTLIRYGLTPLLEVQVGLTPWQTESVTDRQTGDQDSVEGVGDLFLSARRALGNPDGSGRSAAIQGYLTLPTGSDAVRADGIEGGLVLPFGLPIDHNWSLALTPGIDIVRDADGEGSHVAWGMVAGLGRDVGDWNLGAEVWVSRDEDPLDEVTQSTFDLTAVWSPPFMANAQIDFGLNFGLNDQSPDLEFGVGVARRF</sequence>
<keyword evidence="3" id="KW-1185">Reference proteome</keyword>
<accession>A0A7W8HW00</accession>
<evidence type="ECO:0008006" key="4">
    <source>
        <dbReference type="Google" id="ProtNLM"/>
    </source>
</evidence>
<keyword evidence="1" id="KW-0732">Signal</keyword>
<dbReference type="Pfam" id="PF13557">
    <property type="entry name" value="Phenol_MetA_deg"/>
    <property type="match status" value="1"/>
</dbReference>
<dbReference type="EMBL" id="JACHFZ010000001">
    <property type="protein sequence ID" value="MBB5290825.1"/>
    <property type="molecule type" value="Genomic_DNA"/>
</dbReference>
<name>A0A7W8HW00_9CAUL</name>
<proteinExistence type="predicted"/>
<evidence type="ECO:0000313" key="2">
    <source>
        <dbReference type="EMBL" id="MBB5290825.1"/>
    </source>
</evidence>
<dbReference type="InterPro" id="IPR025737">
    <property type="entry name" value="FApF"/>
</dbReference>